<dbReference type="STRING" id="45351.A7T1M1"/>
<organism evidence="2 3">
    <name type="scientific">Nematostella vectensis</name>
    <name type="common">Starlet sea anemone</name>
    <dbReference type="NCBI Taxonomy" id="45351"/>
    <lineage>
        <taxon>Eukaryota</taxon>
        <taxon>Metazoa</taxon>
        <taxon>Cnidaria</taxon>
        <taxon>Anthozoa</taxon>
        <taxon>Hexacorallia</taxon>
        <taxon>Actiniaria</taxon>
        <taxon>Edwardsiidae</taxon>
        <taxon>Nematostella</taxon>
    </lineage>
</organism>
<evidence type="ECO:0000313" key="3">
    <source>
        <dbReference type="Proteomes" id="UP000001593"/>
    </source>
</evidence>
<dbReference type="InterPro" id="IPR057397">
    <property type="entry name" value="HEAT_5MP1_2"/>
</dbReference>
<keyword evidence="3" id="KW-1185">Reference proteome</keyword>
<feature type="domain" description="5MP1/2-like HEAT" evidence="1">
    <location>
        <begin position="2"/>
        <end position="118"/>
    </location>
</feature>
<reference evidence="2 3" key="1">
    <citation type="journal article" date="2007" name="Science">
        <title>Sea anemone genome reveals ancestral eumetazoan gene repertoire and genomic organization.</title>
        <authorList>
            <person name="Putnam N.H."/>
            <person name="Srivastava M."/>
            <person name="Hellsten U."/>
            <person name="Dirks B."/>
            <person name="Chapman J."/>
            <person name="Salamov A."/>
            <person name="Terry A."/>
            <person name="Shapiro H."/>
            <person name="Lindquist E."/>
            <person name="Kapitonov V.V."/>
            <person name="Jurka J."/>
            <person name="Genikhovich G."/>
            <person name="Grigoriev I.V."/>
            <person name="Lucas S.M."/>
            <person name="Steele R.E."/>
            <person name="Finnerty J.R."/>
            <person name="Technau U."/>
            <person name="Martindale M.Q."/>
            <person name="Rokhsar D.S."/>
        </authorList>
    </citation>
    <scope>NUCLEOTIDE SEQUENCE [LARGE SCALE GENOMIC DNA]</scope>
    <source>
        <strain evidence="3">CH2 X CH6</strain>
    </source>
</reference>
<feature type="non-terminal residue" evidence="2">
    <location>
        <position position="118"/>
    </location>
</feature>
<dbReference type="eggNOG" id="KOG2297">
    <property type="taxonomic scope" value="Eukaryota"/>
</dbReference>
<dbReference type="PhylomeDB" id="A7T1M1"/>
<name>A7T1M1_NEMVE</name>
<gene>
    <name evidence="2" type="ORF">NEMVEDRAFT_v1g43480</name>
</gene>
<feature type="non-terminal residue" evidence="2">
    <location>
        <position position="1"/>
    </location>
</feature>
<dbReference type="HOGENOM" id="CLU_032849_1_0_1"/>
<dbReference type="Pfam" id="PF25504">
    <property type="entry name" value="HEAT_5MP1_2"/>
    <property type="match status" value="1"/>
</dbReference>
<protein>
    <recommendedName>
        <fullName evidence="1">5MP1/2-like HEAT domain-containing protein</fullName>
    </recommendedName>
</protein>
<dbReference type="EMBL" id="DS470124">
    <property type="protein sequence ID" value="EDO30144.1"/>
    <property type="molecule type" value="Genomic_DNA"/>
</dbReference>
<proteinExistence type="predicted"/>
<dbReference type="Proteomes" id="UP000001593">
    <property type="component" value="Unassembled WGS sequence"/>
</dbReference>
<sequence length="118" mass="13389">QVAKFLDTSGGKLNYRLYGEFLFDVLFAGGILAPGGSIVEDGPNPSTYKTNICIFEANNDNETLRKHVQMHNKLICRYRYLQKSYEEEMNKILLFLKGFTDEEREKLAFTTGVVLANG</sequence>
<dbReference type="AlphaFoldDB" id="A7T1M1"/>
<dbReference type="KEGG" id="nve:5500868"/>
<evidence type="ECO:0000259" key="1">
    <source>
        <dbReference type="Pfam" id="PF25504"/>
    </source>
</evidence>
<dbReference type="InterPro" id="IPR051245">
    <property type="entry name" value="eIF5-mimic_regulator"/>
</dbReference>
<dbReference type="PANTHER" id="PTHR14208:SF2">
    <property type="entry name" value="PROTEIN KRASAVIETZ"/>
    <property type="match status" value="1"/>
</dbReference>
<accession>A7T1M1</accession>
<evidence type="ECO:0000313" key="2">
    <source>
        <dbReference type="EMBL" id="EDO30144.1"/>
    </source>
</evidence>
<dbReference type="PANTHER" id="PTHR14208">
    <property type="entry name" value="BASIC LEUCINE ZIPPER AND W2 DOMAIN-CONTAINING PROTEIN"/>
    <property type="match status" value="1"/>
</dbReference>
<dbReference type="InParanoid" id="A7T1M1"/>